<dbReference type="Proteomes" id="UP000315295">
    <property type="component" value="Unassembled WGS sequence"/>
</dbReference>
<dbReference type="EMBL" id="VIEB01000053">
    <property type="protein sequence ID" value="TQE09726.1"/>
    <property type="molecule type" value="Genomic_DNA"/>
</dbReference>
<comment type="caution">
    <text evidence="1">The sequence shown here is derived from an EMBL/GenBank/DDBJ whole genome shotgun (WGS) entry which is preliminary data.</text>
</comment>
<sequence length="126" mass="14342">MAKSHELVLSRVELSRPSPETVSRTNHCFERAVELSSHKLNTKAFQKTTIHVVFSNSLGRCLAEFNDPSPLTTGNHLPSVKLVVFDNNQRDSSRNLVGSFQIQIRISEFLDLLHVEIPYPSMFCRF</sequence>
<evidence type="ECO:0000313" key="1">
    <source>
        <dbReference type="EMBL" id="TQE09726.1"/>
    </source>
</evidence>
<organism evidence="1 2">
    <name type="scientific">Malus baccata</name>
    <name type="common">Siberian crab apple</name>
    <name type="synonym">Pyrus baccata</name>
    <dbReference type="NCBI Taxonomy" id="106549"/>
    <lineage>
        <taxon>Eukaryota</taxon>
        <taxon>Viridiplantae</taxon>
        <taxon>Streptophyta</taxon>
        <taxon>Embryophyta</taxon>
        <taxon>Tracheophyta</taxon>
        <taxon>Spermatophyta</taxon>
        <taxon>Magnoliopsida</taxon>
        <taxon>eudicotyledons</taxon>
        <taxon>Gunneridae</taxon>
        <taxon>Pentapetalae</taxon>
        <taxon>rosids</taxon>
        <taxon>fabids</taxon>
        <taxon>Rosales</taxon>
        <taxon>Rosaceae</taxon>
        <taxon>Amygdaloideae</taxon>
        <taxon>Maleae</taxon>
        <taxon>Malus</taxon>
    </lineage>
</organism>
<keyword evidence="2" id="KW-1185">Reference proteome</keyword>
<evidence type="ECO:0000313" key="2">
    <source>
        <dbReference type="Proteomes" id="UP000315295"/>
    </source>
</evidence>
<protein>
    <submittedName>
        <fullName evidence="1">Uncharacterized protein</fullName>
    </submittedName>
</protein>
<name>A0A540NFE3_MALBA</name>
<gene>
    <name evidence="1" type="ORF">C1H46_004683</name>
</gene>
<reference evidence="1 2" key="1">
    <citation type="journal article" date="2019" name="G3 (Bethesda)">
        <title>Sequencing of a Wild Apple (Malus baccata) Genome Unravels the Differences Between Cultivated and Wild Apple Species Regarding Disease Resistance and Cold Tolerance.</title>
        <authorList>
            <person name="Chen X."/>
        </authorList>
    </citation>
    <scope>NUCLEOTIDE SEQUENCE [LARGE SCALE GENOMIC DNA]</scope>
    <source>
        <strain evidence="2">cv. Shandingzi</strain>
        <tissue evidence="1">Leaves</tissue>
    </source>
</reference>
<accession>A0A540NFE3</accession>
<proteinExistence type="predicted"/>
<dbReference type="AlphaFoldDB" id="A0A540NFE3"/>